<dbReference type="InterPro" id="IPR008964">
    <property type="entry name" value="Invasin/intimin_cell_adhesion"/>
</dbReference>
<protein>
    <submittedName>
        <fullName evidence="2">Ser/Thr phosphatase family protein</fullName>
    </submittedName>
</protein>
<dbReference type="HOGENOM" id="CLU_019508_0_0_9"/>
<name>A5Z721_9FIRM</name>
<dbReference type="Pfam" id="PF00149">
    <property type="entry name" value="Metallophos"/>
    <property type="match status" value="1"/>
</dbReference>
<dbReference type="SMART" id="SM00635">
    <property type="entry name" value="BID_2"/>
    <property type="match status" value="1"/>
</dbReference>
<evidence type="ECO:0000259" key="1">
    <source>
        <dbReference type="SMART" id="SM00635"/>
    </source>
</evidence>
<dbReference type="Gene3D" id="3.60.21.10">
    <property type="match status" value="1"/>
</dbReference>
<evidence type="ECO:0000313" key="3">
    <source>
        <dbReference type="Proteomes" id="UP000006000"/>
    </source>
</evidence>
<proteinExistence type="predicted"/>
<gene>
    <name evidence="2" type="ORF">EUBVEN_01505</name>
</gene>
<organism evidence="2 3">
    <name type="scientific">Eubacterium ventriosum ATCC 27560</name>
    <dbReference type="NCBI Taxonomy" id="411463"/>
    <lineage>
        <taxon>Bacteria</taxon>
        <taxon>Bacillati</taxon>
        <taxon>Bacillota</taxon>
        <taxon>Clostridia</taxon>
        <taxon>Eubacteriales</taxon>
        <taxon>Eubacteriaceae</taxon>
        <taxon>Eubacterium</taxon>
    </lineage>
</organism>
<dbReference type="InterPro" id="IPR003343">
    <property type="entry name" value="Big_2"/>
</dbReference>
<reference evidence="2 3" key="1">
    <citation type="submission" date="2007-03" db="EMBL/GenBank/DDBJ databases">
        <authorList>
            <person name="Fulton L."/>
            <person name="Clifton S."/>
            <person name="Fulton B."/>
            <person name="Xu J."/>
            <person name="Minx P."/>
            <person name="Pepin K.H."/>
            <person name="Johnson M."/>
            <person name="Thiruvilangam P."/>
            <person name="Bhonagiri V."/>
            <person name="Nash W.E."/>
            <person name="Mardis E.R."/>
            <person name="Wilson R.K."/>
        </authorList>
    </citation>
    <scope>NUCLEOTIDE SEQUENCE [LARGE SCALE GENOMIC DNA]</scope>
    <source>
        <strain evidence="2 3">ATCC 27560</strain>
    </source>
</reference>
<dbReference type="SUPFAM" id="SSF49373">
    <property type="entry name" value="Invasin/intimin cell-adhesion fragments"/>
    <property type="match status" value="1"/>
</dbReference>
<accession>A5Z721</accession>
<dbReference type="InterPro" id="IPR004843">
    <property type="entry name" value="Calcineurin-like_PHP"/>
</dbReference>
<dbReference type="Proteomes" id="UP000006000">
    <property type="component" value="Unassembled WGS sequence"/>
</dbReference>
<evidence type="ECO:0000313" key="2">
    <source>
        <dbReference type="EMBL" id="EDM51178.1"/>
    </source>
</evidence>
<dbReference type="Pfam" id="PF02368">
    <property type="entry name" value="Big_2"/>
    <property type="match status" value="1"/>
</dbReference>
<reference evidence="2 3" key="2">
    <citation type="submission" date="2007-04" db="EMBL/GenBank/DDBJ databases">
        <title>Draft genome sequence of Eubacterium ventriosum (ATCC 27560).</title>
        <authorList>
            <person name="Sudarsanam P."/>
            <person name="Ley R."/>
            <person name="Guruge J."/>
            <person name="Turnbaugh P.J."/>
            <person name="Mahowald M."/>
            <person name="Liep D."/>
            <person name="Gordon J."/>
        </authorList>
    </citation>
    <scope>NUCLEOTIDE SEQUENCE [LARGE SCALE GENOMIC DNA]</scope>
    <source>
        <strain evidence="2 3">ATCC 27560</strain>
    </source>
</reference>
<dbReference type="PANTHER" id="PTHR45867:SF3">
    <property type="entry name" value="ACID PHOSPHATASE TYPE 7"/>
    <property type="match status" value="1"/>
</dbReference>
<dbReference type="STRING" id="411463.EUBVEN_01505"/>
<dbReference type="SUPFAM" id="SSF56300">
    <property type="entry name" value="Metallo-dependent phosphatases"/>
    <property type="match status" value="1"/>
</dbReference>
<feature type="domain" description="BIG2" evidence="1">
    <location>
        <begin position="589"/>
        <end position="666"/>
    </location>
</feature>
<dbReference type="PANTHER" id="PTHR45867">
    <property type="entry name" value="PURPLE ACID PHOSPHATASE"/>
    <property type="match status" value="1"/>
</dbReference>
<sequence length="670" mass="73807">MFSDTQKVSDYSTWKDSVWNKKDTEGTLTRKGEAYDSSKIILTPGKTAKDLGFAWYSENKGTPAVKVGKKADLSDAKVYTGTATDINRSNQKTTYKASNKVTIEGAFEENTTYYYSYTDDTKNPNWSEAQAYTTKKTSSFQTILVGDPQIGASGSQGQGTDDDINIAVDTFNWNKTLTQAKATAPNASFILSAGDQIDFSGVDSSDGKNVRESEYAGFTYPELLRNLPLATTIGNHESKGTDYKYHYNNPNDGDKLGSTNSGSDYYFSYGDVLFISLNSNNRNTVEHKELLKKAVASHKDAKWKVVMFHHDIYGSGQPHSDTDGANLRVLFAPLMDEFGIDICLTGHDHSYARSYLMADGTAIDYGNSVAVNPEGTLYIAAGSASGSKFYKLATTKQYYIAERSNTQIPTFSTIDFSENSLVLRTYDYNGNKYADDYTLYKTSDNLSMKDLIAQAKNIKNDGYTDETWNKLQSEIKSAEKLMQYTGEDKGAAQLSSAYDKTNDGDNAKDMVNYYGYAQGDYKKDGTTTLKTGFSTLLDKTMDKKLIIGRLLFENQYNNILKAEAGLKKKDAGKTTTPTNTTKPAAKLTLKAGKKAVKAGQTVTLKKGKTLQLNLTINGVTGKNVKYKTSNKKIVKVTATGKLKALKKSSKKVKVTAKFGNQKISFKVKTK</sequence>
<dbReference type="EMBL" id="AAVL02000034">
    <property type="protein sequence ID" value="EDM51178.1"/>
    <property type="molecule type" value="Genomic_DNA"/>
</dbReference>
<dbReference type="AlphaFoldDB" id="A5Z721"/>
<dbReference type="InterPro" id="IPR029052">
    <property type="entry name" value="Metallo-depent_PP-like"/>
</dbReference>
<dbReference type="eggNOG" id="COG1409">
    <property type="taxonomic scope" value="Bacteria"/>
</dbReference>
<comment type="caution">
    <text evidence="2">The sequence shown here is derived from an EMBL/GenBank/DDBJ whole genome shotgun (WGS) entry which is preliminary data.</text>
</comment>
<dbReference type="Gene3D" id="2.60.40.1080">
    <property type="match status" value="1"/>
</dbReference>
<dbReference type="GO" id="GO:0016787">
    <property type="term" value="F:hydrolase activity"/>
    <property type="evidence" value="ECO:0007669"/>
    <property type="project" value="InterPro"/>
</dbReference>